<evidence type="ECO:0000256" key="2">
    <source>
        <dbReference type="ARBA" id="ARBA00022723"/>
    </source>
</evidence>
<keyword evidence="3 4" id="KW-0408">Iron</keyword>
<evidence type="ECO:0000313" key="9">
    <source>
        <dbReference type="Proteomes" id="UP000214646"/>
    </source>
</evidence>
<dbReference type="InterPro" id="IPR011429">
    <property type="entry name" value="Cyt_c_Planctomycete-type"/>
</dbReference>
<name>A0A225E485_9BACT</name>
<dbReference type="InterPro" id="IPR009056">
    <property type="entry name" value="Cyt_c-like_dom"/>
</dbReference>
<dbReference type="InterPro" id="IPR011444">
    <property type="entry name" value="DUF1549"/>
</dbReference>
<dbReference type="Pfam" id="PF07587">
    <property type="entry name" value="PSD1"/>
    <property type="match status" value="1"/>
</dbReference>
<dbReference type="Proteomes" id="UP000214646">
    <property type="component" value="Unassembled WGS sequence"/>
</dbReference>
<comment type="caution">
    <text evidence="8">The sequence shown here is derived from an EMBL/GenBank/DDBJ whole genome shotgun (WGS) entry which is preliminary data.</text>
</comment>
<evidence type="ECO:0000256" key="1">
    <source>
        <dbReference type="ARBA" id="ARBA00022617"/>
    </source>
</evidence>
<evidence type="ECO:0000256" key="3">
    <source>
        <dbReference type="ARBA" id="ARBA00023004"/>
    </source>
</evidence>
<dbReference type="GO" id="GO:0009055">
    <property type="term" value="F:electron transfer activity"/>
    <property type="evidence" value="ECO:0007669"/>
    <property type="project" value="InterPro"/>
</dbReference>
<proteinExistence type="predicted"/>
<feature type="domain" description="Cytochrome c" evidence="7">
    <location>
        <begin position="31"/>
        <end position="128"/>
    </location>
</feature>
<evidence type="ECO:0000259" key="7">
    <source>
        <dbReference type="PROSITE" id="PS51007"/>
    </source>
</evidence>
<reference evidence="9" key="1">
    <citation type="submission" date="2017-06" db="EMBL/GenBank/DDBJ databases">
        <title>Genome analysis of Fimbriiglobus ruber SP5, the first member of the order Planctomycetales with confirmed chitinolytic capability.</title>
        <authorList>
            <person name="Ravin N.V."/>
            <person name="Rakitin A.L."/>
            <person name="Ivanova A.A."/>
            <person name="Beletsky A.V."/>
            <person name="Kulichevskaya I.S."/>
            <person name="Mardanov A.V."/>
            <person name="Dedysh S.N."/>
        </authorList>
    </citation>
    <scope>NUCLEOTIDE SEQUENCE [LARGE SCALE GENOMIC DNA]</scope>
    <source>
        <strain evidence="9">SP5</strain>
    </source>
</reference>
<organism evidence="8 9">
    <name type="scientific">Fimbriiglobus ruber</name>
    <dbReference type="NCBI Taxonomy" id="1908690"/>
    <lineage>
        <taxon>Bacteria</taxon>
        <taxon>Pseudomonadati</taxon>
        <taxon>Planctomycetota</taxon>
        <taxon>Planctomycetia</taxon>
        <taxon>Gemmatales</taxon>
        <taxon>Gemmataceae</taxon>
        <taxon>Fimbriiglobus</taxon>
    </lineage>
</organism>
<evidence type="ECO:0000256" key="5">
    <source>
        <dbReference type="SAM" id="Coils"/>
    </source>
</evidence>
<protein>
    <recommendedName>
        <fullName evidence="7">Cytochrome c domain-containing protein</fullName>
    </recommendedName>
</protein>
<feature type="coiled-coil region" evidence="5">
    <location>
        <begin position="406"/>
        <end position="433"/>
    </location>
</feature>
<gene>
    <name evidence="8" type="ORF">FRUB_00263</name>
</gene>
<dbReference type="InterPro" id="IPR022655">
    <property type="entry name" value="DUF1553"/>
</dbReference>
<dbReference type="AlphaFoldDB" id="A0A225E485"/>
<keyword evidence="6" id="KW-0732">Signal</keyword>
<dbReference type="GO" id="GO:0046872">
    <property type="term" value="F:metal ion binding"/>
    <property type="evidence" value="ECO:0007669"/>
    <property type="project" value="UniProtKB-KW"/>
</dbReference>
<evidence type="ECO:0000256" key="6">
    <source>
        <dbReference type="SAM" id="SignalP"/>
    </source>
</evidence>
<evidence type="ECO:0000256" key="4">
    <source>
        <dbReference type="PROSITE-ProRule" id="PRU00433"/>
    </source>
</evidence>
<dbReference type="EMBL" id="NIDE01000001">
    <property type="protein sequence ID" value="OWK46564.1"/>
    <property type="molecule type" value="Genomic_DNA"/>
</dbReference>
<keyword evidence="2 4" id="KW-0479">Metal-binding</keyword>
<dbReference type="RefSeq" id="WP_088251779.1">
    <property type="nucleotide sequence ID" value="NZ_NIDE01000001.1"/>
</dbReference>
<feature type="chain" id="PRO_5013302258" description="Cytochrome c domain-containing protein" evidence="6">
    <location>
        <begin position="22"/>
        <end position="1085"/>
    </location>
</feature>
<dbReference type="OrthoDB" id="227493at2"/>
<dbReference type="Pfam" id="PF07635">
    <property type="entry name" value="PSCyt1"/>
    <property type="match status" value="1"/>
</dbReference>
<dbReference type="InterPro" id="IPR036909">
    <property type="entry name" value="Cyt_c-like_dom_sf"/>
</dbReference>
<dbReference type="GO" id="GO:0020037">
    <property type="term" value="F:heme binding"/>
    <property type="evidence" value="ECO:0007669"/>
    <property type="project" value="InterPro"/>
</dbReference>
<feature type="signal peptide" evidence="6">
    <location>
        <begin position="1"/>
        <end position="21"/>
    </location>
</feature>
<accession>A0A225E485</accession>
<keyword evidence="1 4" id="KW-0349">Heme</keyword>
<keyword evidence="9" id="KW-1185">Reference proteome</keyword>
<dbReference type="PROSITE" id="PS51007">
    <property type="entry name" value="CYTC"/>
    <property type="match status" value="1"/>
</dbReference>
<dbReference type="Gene3D" id="1.10.760.10">
    <property type="entry name" value="Cytochrome c-like domain"/>
    <property type="match status" value="1"/>
</dbReference>
<evidence type="ECO:0000313" key="8">
    <source>
        <dbReference type="EMBL" id="OWK46564.1"/>
    </source>
</evidence>
<dbReference type="PANTHER" id="PTHR35889:SF3">
    <property type="entry name" value="F-BOX DOMAIN-CONTAINING PROTEIN"/>
    <property type="match status" value="1"/>
</dbReference>
<dbReference type="PANTHER" id="PTHR35889">
    <property type="entry name" value="CYCLOINULO-OLIGOSACCHARIDE FRUCTANOTRANSFERASE-RELATED"/>
    <property type="match status" value="1"/>
</dbReference>
<keyword evidence="5" id="KW-0175">Coiled coil</keyword>
<dbReference type="Pfam" id="PF07583">
    <property type="entry name" value="PSCyt2"/>
    <property type="match status" value="1"/>
</dbReference>
<sequence>MSRAFALALCIWLTWISTARCADPVPADHAAKMTRGTELFKSRVREVFVKNCLRCHGGKKTEAGFDLATRDAALKGGEHGRAVVPGDAKGSLLYQLVAHQKMPDMPENADKLPESAIKTIAEWIDLGAPYDAPLLGRDAKSTLAGSGSHWSFQPVVRSEPPQVKNTSWPRDPVDRFVLAKLEARGLKPAPAADRRTLIRRVTFDLTGLPPTPEAVEAFVADTTPNAYEKVIDNLLASPAYGEHWGRHWLDLVRYCDSFDSRVTGKSDHDCLDAWRYRDWVVASLNRDLPYDQFVRMQLAGDLLPLPEAERPDGIVATGMLALGNWGGGDADKDKLLTDIVDDQIDVVGRSLLGLTIACARCHDHKFDPIATRDYYRLAGIFFSTHILPSVGLKTDGPPMLRIPLETATLVRQREDRERQLKDLEQALTAALVTQRERAKQRFRDQLPAHLLAAHDLTDPAALAAAAKAKNLNPRWLRLCRGTVKTAPGTLLGTHLPDALGIKGLHVWRNHAECFSFTVNVSGNVAHVSTLAMPPKTIAAHPGSATDVALVWTSPVAGSIELRGKLTDLDASCGDGVTWELRVIPVPGGAASLAAGTIDNGRAEEFGRAKILTTHVSPGDRIELVVKRRAEYTCDTTGLEFVVSQGAQKWNAAADWVAAIPSGPAKVGPWTVEDVRDSTPPLPPAVAGALAKWATARADTVSGKRTRPALESAARETAAVISAAGGAPFIPATGDLSDLDTPEGRAAVDRIRTEIAGLKKELAAPRSLANGAQDGGVPGSPHAGIHDVKVHLRGRYDRLGDLVSRGFPAVIHVANPPEIQTGSGRKELADWITRADHPLTSRVIANRVWQFHFGEGLVRTPSNFGALGERPTHPELLDYLARTLVDGGWSLKAFHKRLLLTATYRQSAAADPATLAADPDNKLWGRYPRHRLEAEAIRDSLLFVAGKLDSARGGLATRDFNAPRRSLYLMTIRSDRTGFGPLFDAADSTSPVEKRTVSTVAPQALFLMNHPFVKKQAAALAARVLGQPGADADRLDFAARVVFGRAATSDERKIGLEFLKVSDSTREAWAAWCHLLLETNEFAVVE</sequence>
<dbReference type="SUPFAM" id="SSF46626">
    <property type="entry name" value="Cytochrome c"/>
    <property type="match status" value="1"/>
</dbReference>